<accession>A0ACB8GAP7</accession>
<organism evidence="1 2">
    <name type="scientific">Sphaerodactylus townsendi</name>
    <dbReference type="NCBI Taxonomy" id="933632"/>
    <lineage>
        <taxon>Eukaryota</taxon>
        <taxon>Metazoa</taxon>
        <taxon>Chordata</taxon>
        <taxon>Craniata</taxon>
        <taxon>Vertebrata</taxon>
        <taxon>Euteleostomi</taxon>
        <taxon>Lepidosauria</taxon>
        <taxon>Squamata</taxon>
        <taxon>Bifurcata</taxon>
        <taxon>Gekkota</taxon>
        <taxon>Sphaerodactylidae</taxon>
        <taxon>Sphaerodactylus</taxon>
    </lineage>
</organism>
<keyword evidence="2" id="KW-1185">Reference proteome</keyword>
<reference evidence="1" key="1">
    <citation type="submission" date="2021-08" db="EMBL/GenBank/DDBJ databases">
        <title>The first chromosome-level gecko genome reveals the dynamic sex chromosomes of Neotropical dwarf geckos (Sphaerodactylidae: Sphaerodactylus).</title>
        <authorList>
            <person name="Pinto B.J."/>
            <person name="Keating S.E."/>
            <person name="Gamble T."/>
        </authorList>
    </citation>
    <scope>NUCLEOTIDE SEQUENCE</scope>
    <source>
        <strain evidence="1">TG3544</strain>
    </source>
</reference>
<dbReference type="EMBL" id="CM037614">
    <property type="protein sequence ID" value="KAH8016527.1"/>
    <property type="molecule type" value="Genomic_DNA"/>
</dbReference>
<gene>
    <name evidence="1" type="ORF">K3G42_019246</name>
</gene>
<dbReference type="Proteomes" id="UP000827872">
    <property type="component" value="Linkage Group LG01"/>
</dbReference>
<sequence>MSPTWPKSAGAILTGYMVRKAPPPPEDLTATMTKQCWSNPQWGRGFSSGRAAGKAPPPPVDLATTVWHTQTMPAQSPVGERLPSRANRKAPSPPEDFAGAIQCNRTTPARSPAGEKVSLLAMQLDPRQRKRPRWASHGPPQQSGFQKLSY</sequence>
<proteinExistence type="predicted"/>
<evidence type="ECO:0000313" key="1">
    <source>
        <dbReference type="EMBL" id="KAH8016527.1"/>
    </source>
</evidence>
<protein>
    <submittedName>
        <fullName evidence="1">Uncharacterized protein</fullName>
    </submittedName>
</protein>
<comment type="caution">
    <text evidence="1">The sequence shown here is derived from an EMBL/GenBank/DDBJ whole genome shotgun (WGS) entry which is preliminary data.</text>
</comment>
<name>A0ACB8GAP7_9SAUR</name>
<evidence type="ECO:0000313" key="2">
    <source>
        <dbReference type="Proteomes" id="UP000827872"/>
    </source>
</evidence>